<dbReference type="InterPro" id="IPR029063">
    <property type="entry name" value="SAM-dependent_MTases_sf"/>
</dbReference>
<dbReference type="Pfam" id="PF02384">
    <property type="entry name" value="N6_Mtase"/>
    <property type="match status" value="1"/>
</dbReference>
<dbReference type="STRING" id="1503961.SAMN05421736_1092"/>
<dbReference type="Pfam" id="PF21106">
    <property type="entry name" value="YtxK_like"/>
    <property type="match status" value="1"/>
</dbReference>
<dbReference type="EMBL" id="FNPI01000009">
    <property type="protein sequence ID" value="SDZ28084.1"/>
    <property type="molecule type" value="Genomic_DNA"/>
</dbReference>
<keyword evidence="3" id="KW-0808">Transferase</keyword>
<evidence type="ECO:0000259" key="1">
    <source>
        <dbReference type="Pfam" id="PF02384"/>
    </source>
</evidence>
<dbReference type="Gene3D" id="1.10.150.470">
    <property type="match status" value="1"/>
</dbReference>
<dbReference type="PIRSF" id="PIRSF026567">
    <property type="entry name" value="Adenine_mtase_bact_prd"/>
    <property type="match status" value="1"/>
</dbReference>
<dbReference type="InterPro" id="IPR016843">
    <property type="entry name" value="S-AdoMet-dep_Ade-MeTrfase_prd"/>
</dbReference>
<evidence type="ECO:0000313" key="3">
    <source>
        <dbReference type="EMBL" id="SDZ28084.1"/>
    </source>
</evidence>
<dbReference type="SUPFAM" id="SSF53335">
    <property type="entry name" value="S-adenosyl-L-methionine-dependent methyltransferases"/>
    <property type="match status" value="1"/>
</dbReference>
<accession>A0A1H3RQN4</accession>
<dbReference type="GO" id="GO:0003677">
    <property type="term" value="F:DNA binding"/>
    <property type="evidence" value="ECO:0007669"/>
    <property type="project" value="InterPro"/>
</dbReference>
<feature type="domain" description="YtxK-like N-terminal helical" evidence="2">
    <location>
        <begin position="9"/>
        <end position="88"/>
    </location>
</feature>
<reference evidence="4" key="1">
    <citation type="submission" date="2016-10" db="EMBL/GenBank/DDBJ databases">
        <authorList>
            <person name="Varghese N."/>
            <person name="Submissions S."/>
        </authorList>
    </citation>
    <scope>NUCLEOTIDE SEQUENCE [LARGE SCALE GENOMIC DNA]</scope>
    <source>
        <strain evidence="4">SP</strain>
    </source>
</reference>
<dbReference type="GO" id="GO:0008170">
    <property type="term" value="F:N-methyltransferase activity"/>
    <property type="evidence" value="ECO:0007669"/>
    <property type="project" value="InterPro"/>
</dbReference>
<dbReference type="InterPro" id="IPR048375">
    <property type="entry name" value="YtxK-like_N"/>
</dbReference>
<dbReference type="PRINTS" id="PR00507">
    <property type="entry name" value="N12N6MTFRASE"/>
</dbReference>
<name>A0A1H3RQN4_9BACI</name>
<proteinExistence type="predicted"/>
<dbReference type="Gene3D" id="3.40.50.150">
    <property type="entry name" value="Vaccinia Virus protein VP39"/>
    <property type="match status" value="1"/>
</dbReference>
<dbReference type="Proteomes" id="UP000198935">
    <property type="component" value="Unassembled WGS sequence"/>
</dbReference>
<dbReference type="InterPro" id="IPR052933">
    <property type="entry name" value="DNA_Protect_Modify"/>
</dbReference>
<dbReference type="CDD" id="cd02440">
    <property type="entry name" value="AdoMet_MTases"/>
    <property type="match status" value="1"/>
</dbReference>
<dbReference type="GO" id="GO:0032259">
    <property type="term" value="P:methylation"/>
    <property type="evidence" value="ECO:0007669"/>
    <property type="project" value="UniProtKB-KW"/>
</dbReference>
<keyword evidence="3" id="KW-0489">Methyltransferase</keyword>
<dbReference type="InterPro" id="IPR003356">
    <property type="entry name" value="DNA_methylase_A-5"/>
</dbReference>
<keyword evidence="4" id="KW-1185">Reference proteome</keyword>
<dbReference type="OrthoDB" id="9788159at2"/>
<evidence type="ECO:0000313" key="4">
    <source>
        <dbReference type="Proteomes" id="UP000198935"/>
    </source>
</evidence>
<gene>
    <name evidence="3" type="ORF">SAMN05421736_1092</name>
</gene>
<evidence type="ECO:0000259" key="2">
    <source>
        <dbReference type="Pfam" id="PF21106"/>
    </source>
</evidence>
<dbReference type="AlphaFoldDB" id="A0A1H3RQN4"/>
<feature type="domain" description="DNA methylase adenine-specific" evidence="1">
    <location>
        <begin position="99"/>
        <end position="296"/>
    </location>
</feature>
<dbReference type="PANTHER" id="PTHR41313">
    <property type="entry name" value="ADENINE-SPECIFIC METHYLTRANSFERASE"/>
    <property type="match status" value="1"/>
</dbReference>
<protein>
    <submittedName>
        <fullName evidence="3">Site-specific DNA-methyltransferase (Adenine-specific)</fullName>
    </submittedName>
</protein>
<sequence>MRNASTNTEKIFSVLDKGSVIIEKARNIIYLEALSEMGEALYQGGVPDGFPEEKKQELVALMKELPDHETIAKEEYRRAVQLAMLKGMKNGAQPHHAMTPDAICLLVGYLVNKIFASENKERTLTVLDPAVGTGNLLTAVINQAQRRIHGIGMEPDEMLLKLAYVNANLQEQEVDLFHQDSIASPLIKNVDAIVSDLPAGYYPNDAVAQQFHLAAESGHSFVHFLLLEQSLKFVKPGGFLIFIVPNFLFAAEDSQHLHEYIKGESYIYSLLQLPRSMFKNKDWGKSILILRKRKEGIQGPKQALLADLPSFSNDAALQDMLQRISGWFDQQSL</sequence>
<organism evidence="3 4">
    <name type="scientific">Evansella caseinilytica</name>
    <dbReference type="NCBI Taxonomy" id="1503961"/>
    <lineage>
        <taxon>Bacteria</taxon>
        <taxon>Bacillati</taxon>
        <taxon>Bacillota</taxon>
        <taxon>Bacilli</taxon>
        <taxon>Bacillales</taxon>
        <taxon>Bacillaceae</taxon>
        <taxon>Evansella</taxon>
    </lineage>
</organism>
<dbReference type="PANTHER" id="PTHR41313:SF1">
    <property type="entry name" value="DNA METHYLASE ADENINE-SPECIFIC DOMAIN-CONTAINING PROTEIN"/>
    <property type="match status" value="1"/>
</dbReference>